<comment type="caution">
    <text evidence="3">The sequence shown here is derived from an EMBL/GenBank/DDBJ whole genome shotgun (WGS) entry which is preliminary data.</text>
</comment>
<reference evidence="3 4" key="1">
    <citation type="submission" date="2021-03" db="EMBL/GenBank/DDBJ databases">
        <title>Whole genome sequence of Jiella sp. MQZ13P-4.</title>
        <authorList>
            <person name="Tuo L."/>
        </authorList>
    </citation>
    <scope>NUCLEOTIDE SEQUENCE [LARGE SCALE GENOMIC DNA]</scope>
    <source>
        <strain evidence="3 4">MQZ13P-4</strain>
    </source>
</reference>
<feature type="region of interest" description="Disordered" evidence="1">
    <location>
        <begin position="1"/>
        <end position="42"/>
    </location>
</feature>
<evidence type="ECO:0000256" key="2">
    <source>
        <dbReference type="SAM" id="Phobius"/>
    </source>
</evidence>
<keyword evidence="4" id="KW-1185">Reference proteome</keyword>
<dbReference type="PANTHER" id="PTHR32309:SF13">
    <property type="entry name" value="FERRIC ENTEROBACTIN TRANSPORT PROTEIN FEPE"/>
    <property type="match status" value="1"/>
</dbReference>
<dbReference type="RefSeq" id="WP_207351208.1">
    <property type="nucleotide sequence ID" value="NZ_JAFMPY010000013.1"/>
</dbReference>
<keyword evidence="2" id="KW-0472">Membrane</keyword>
<keyword evidence="2" id="KW-0812">Transmembrane</keyword>
<feature type="transmembrane region" description="Helical" evidence="2">
    <location>
        <begin position="422"/>
        <end position="440"/>
    </location>
</feature>
<evidence type="ECO:0008006" key="5">
    <source>
        <dbReference type="Google" id="ProtNLM"/>
    </source>
</evidence>
<keyword evidence="2" id="KW-1133">Transmembrane helix</keyword>
<gene>
    <name evidence="3" type="ORF">J1C47_13010</name>
</gene>
<evidence type="ECO:0000313" key="4">
    <source>
        <dbReference type="Proteomes" id="UP000664288"/>
    </source>
</evidence>
<accession>A0ABS3J4F9</accession>
<dbReference type="PANTHER" id="PTHR32309">
    <property type="entry name" value="TYROSINE-PROTEIN KINASE"/>
    <property type="match status" value="1"/>
</dbReference>
<evidence type="ECO:0000256" key="1">
    <source>
        <dbReference type="SAM" id="MobiDB-lite"/>
    </source>
</evidence>
<feature type="compositionally biased region" description="Basic and acidic residues" evidence="1">
    <location>
        <begin position="14"/>
        <end position="32"/>
    </location>
</feature>
<name>A0ABS3J4F9_9HYPH</name>
<dbReference type="InterPro" id="IPR050445">
    <property type="entry name" value="Bact_polysacc_biosynth/exp"/>
</dbReference>
<organism evidence="3 4">
    <name type="scientific">Jiella sonneratiae</name>
    <dbReference type="NCBI Taxonomy" id="2816856"/>
    <lineage>
        <taxon>Bacteria</taxon>
        <taxon>Pseudomonadati</taxon>
        <taxon>Pseudomonadota</taxon>
        <taxon>Alphaproteobacteria</taxon>
        <taxon>Hyphomicrobiales</taxon>
        <taxon>Aurantimonadaceae</taxon>
        <taxon>Jiella</taxon>
    </lineage>
</organism>
<sequence>MSTDVKNSLVPHPGRTETTHVKRSEPRLEPTDGNRAGRAPTVAPPVAAHLPAGYQAPRPLAEPRPRLPETETWELTPEAAGTIRRLDEVAVKPAGGRERPWLFLVCVVLPTLVAGTYLLAFAPDLYTAEASYILRKGGAALTVGSVIPGLGRSDDSSEAIVVYFQSRDAAEHLAADEKLKAALMPDTSSSFFSGLPGLSENTRETFYRAMLDSVDVSIDTDTGISTLAVTASSAADAKMLNEALLDEAENLVNRLNARAVKDTISFAETVVSENEDRVRDVQKRMTAFRNSESILDPGAQSTGQIDLMTQLTQQVTSIDTQIAQLTASAPKNPRLASLKAQRKALENQIAEVRQGLAGDDTSLAGKLSAYQNLDLERTLAIQALTNAYASLEQAREEAFTSRLYLQTIAAPNLPEKPSYPRPILWTAIVAAIGFAVYTTARTMGKDTMEHSA</sequence>
<feature type="transmembrane region" description="Helical" evidence="2">
    <location>
        <begin position="101"/>
        <end position="122"/>
    </location>
</feature>
<evidence type="ECO:0000313" key="3">
    <source>
        <dbReference type="EMBL" id="MBO0904561.1"/>
    </source>
</evidence>
<proteinExistence type="predicted"/>
<protein>
    <recommendedName>
        <fullName evidence="5">Capsule biosynthesis protein</fullName>
    </recommendedName>
</protein>
<dbReference type="Proteomes" id="UP000664288">
    <property type="component" value="Unassembled WGS sequence"/>
</dbReference>
<dbReference type="EMBL" id="JAFMPY010000013">
    <property type="protein sequence ID" value="MBO0904561.1"/>
    <property type="molecule type" value="Genomic_DNA"/>
</dbReference>